<dbReference type="AlphaFoldDB" id="G5RXI5"/>
<comment type="caution">
    <text evidence="1">The sequence shown here is derived from an EMBL/GenBank/DDBJ whole genome shotgun (WGS) entry which is preliminary data.</text>
</comment>
<name>G5RXI5_SALET</name>
<proteinExistence type="predicted"/>
<protein>
    <submittedName>
        <fullName evidence="1">Uncharacterized protein</fullName>
    </submittedName>
</protein>
<gene>
    <name evidence="1" type="ORF">LTSEURB_3330</name>
</gene>
<dbReference type="EMBL" id="AFCW01001265">
    <property type="protein sequence ID" value="EHD02048.1"/>
    <property type="molecule type" value="Genomic_DNA"/>
</dbReference>
<accession>G5RXI5</accession>
<organism evidence="1 2">
    <name type="scientific">Salmonella enterica subsp. enterica serovar Urbana str. R8-2977</name>
    <dbReference type="NCBI Taxonomy" id="913084"/>
    <lineage>
        <taxon>Bacteria</taxon>
        <taxon>Pseudomonadati</taxon>
        <taxon>Pseudomonadota</taxon>
        <taxon>Gammaproteobacteria</taxon>
        <taxon>Enterobacterales</taxon>
        <taxon>Enterobacteriaceae</taxon>
        <taxon>Salmonella</taxon>
    </lineage>
</organism>
<dbReference type="PATRIC" id="fig|913084.3.peg.2455"/>
<evidence type="ECO:0000313" key="1">
    <source>
        <dbReference type="EMBL" id="EHD02048.1"/>
    </source>
</evidence>
<evidence type="ECO:0000313" key="2">
    <source>
        <dbReference type="Proteomes" id="UP000004776"/>
    </source>
</evidence>
<dbReference type="Proteomes" id="UP000004776">
    <property type="component" value="Unassembled WGS sequence"/>
</dbReference>
<reference evidence="1 2" key="1">
    <citation type="journal article" date="2011" name="BMC Genomics">
        <title>Genome sequencing reveals diversification of virulence factor content and possible host adaptation in distinct subpopulations of Salmonella enterica.</title>
        <authorList>
            <person name="den Bakker H.C."/>
            <person name="Moreno Switt A.I."/>
            <person name="Govoni G."/>
            <person name="Cummings C.A."/>
            <person name="Ranieri M.L."/>
            <person name="Degoricija L."/>
            <person name="Hoelzer K."/>
            <person name="Rodriguez-Rivera L.D."/>
            <person name="Brown S."/>
            <person name="Bolchacova E."/>
            <person name="Furtado M.R."/>
            <person name="Wiedmann M."/>
        </authorList>
    </citation>
    <scope>NUCLEOTIDE SEQUENCE [LARGE SCALE GENOMIC DNA]</scope>
    <source>
        <strain evidence="1 2">R8-2977</strain>
    </source>
</reference>
<sequence length="44" mass="5171">MSFLFQVFDEISKSDNSIKIYELIVDDETVRDVPPRTRKIVTPQ</sequence>